<evidence type="ECO:0000313" key="1">
    <source>
        <dbReference type="EMBL" id="GBF49914.1"/>
    </source>
</evidence>
<keyword evidence="2" id="KW-1185">Reference proteome</keyword>
<comment type="caution">
    <text evidence="1">The sequence shown here is derived from an EMBL/GenBank/DDBJ whole genome shotgun (WGS) entry which is preliminary data.</text>
</comment>
<dbReference type="AlphaFoldDB" id="A0A2P2DZ58"/>
<dbReference type="OrthoDB" id="344665at2"/>
<dbReference type="RefSeq" id="WP_135355012.1">
    <property type="nucleotide sequence ID" value="NZ_BFBB01000003.1"/>
</dbReference>
<evidence type="ECO:0000313" key="2">
    <source>
        <dbReference type="Proteomes" id="UP000245133"/>
    </source>
</evidence>
<gene>
    <name evidence="1" type="ORF">LPTSP4_14340</name>
</gene>
<dbReference type="EMBL" id="BFBB01000003">
    <property type="protein sequence ID" value="GBF49914.1"/>
    <property type="molecule type" value="Genomic_DNA"/>
</dbReference>
<reference evidence="1 2" key="1">
    <citation type="submission" date="2018-02" db="EMBL/GenBank/DDBJ databases">
        <title>Novel Leptospira species isolated from soil and water in Japan.</title>
        <authorList>
            <person name="Nakao R."/>
            <person name="Masuzawa T."/>
        </authorList>
    </citation>
    <scope>NUCLEOTIDE SEQUENCE [LARGE SCALE GENOMIC DNA]</scope>
    <source>
        <strain evidence="1 2">YH101</strain>
    </source>
</reference>
<organism evidence="1 2">
    <name type="scientific">Leptospira ryugenii</name>
    <dbReference type="NCBI Taxonomy" id="1917863"/>
    <lineage>
        <taxon>Bacteria</taxon>
        <taxon>Pseudomonadati</taxon>
        <taxon>Spirochaetota</taxon>
        <taxon>Spirochaetia</taxon>
        <taxon>Leptospirales</taxon>
        <taxon>Leptospiraceae</taxon>
        <taxon>Leptospira</taxon>
    </lineage>
</organism>
<proteinExistence type="predicted"/>
<name>A0A2P2DZ58_9LEPT</name>
<dbReference type="Proteomes" id="UP000245133">
    <property type="component" value="Unassembled WGS sequence"/>
</dbReference>
<sequence length="279" mass="31776">MILHFVRILLFLCFAFPLFALEIPTSTVKSKEGFYTITYKNVNVDMDLLLNGYAIRSSVSEEDGQGQADLNLWILPGKNTISLRLVPRKDGKQRKGFEPSAEFSFIIAQKGQFPSEGEVVYSYQTKTESSSSIDSQWQTFEFDPPFLPPSLLWKKAEKIQLNPELQSSALQWVKSLHKELNRKKIDSIYPYFQFKLEDTSLARYYPTDPKSDKKDIQSLLKMTGASWKLDTKDLTFTVLCDGKVLLLTNSKAGDVLTAKDGISLPLYLSLVEGKWFLSR</sequence>
<protein>
    <submittedName>
        <fullName evidence="1">Uncharacterized protein</fullName>
    </submittedName>
</protein>
<accession>A0A2P2DZ58</accession>